<evidence type="ECO:0000256" key="5">
    <source>
        <dbReference type="ARBA" id="ARBA00023136"/>
    </source>
</evidence>
<dbReference type="PANTHER" id="PTHR30287:SF1">
    <property type="entry name" value="INNER MEMBRANE PROTEIN"/>
    <property type="match status" value="1"/>
</dbReference>
<reference evidence="8" key="1">
    <citation type="submission" date="2021-02" db="EMBL/GenBank/DDBJ databases">
        <title>Natronoglycomyces albus gen. nov., sp. nov, a haloalkaliphilic actinobacterium from a soda solonchak soil.</title>
        <authorList>
            <person name="Sorokin D.Y."/>
            <person name="Khijniak T.V."/>
            <person name="Zakharycheva A.P."/>
            <person name="Boueva O.V."/>
            <person name="Ariskina E.V."/>
            <person name="Hahnke R.L."/>
            <person name="Bunk B."/>
            <person name="Sproer C."/>
            <person name="Schumann P."/>
            <person name="Evtushenko L.I."/>
            <person name="Kublanov I.V."/>
        </authorList>
    </citation>
    <scope>NUCLEOTIDE SEQUENCE</scope>
    <source>
        <strain evidence="8">DSM 106290</strain>
    </source>
</reference>
<feature type="transmembrane region" description="Helical" evidence="6">
    <location>
        <begin position="67"/>
        <end position="96"/>
    </location>
</feature>
<feature type="transmembrane region" description="Helical" evidence="6">
    <location>
        <begin position="117"/>
        <end position="142"/>
    </location>
</feature>
<dbReference type="RefSeq" id="WP_213171745.1">
    <property type="nucleotide sequence ID" value="NZ_CP070496.1"/>
</dbReference>
<evidence type="ECO:0000259" key="7">
    <source>
        <dbReference type="Pfam" id="PF02687"/>
    </source>
</evidence>
<dbReference type="KEGG" id="nav:JQS30_02045"/>
<feature type="transmembrane region" description="Helical" evidence="6">
    <location>
        <begin position="432"/>
        <end position="454"/>
    </location>
</feature>
<feature type="transmembrane region" description="Helical" evidence="6">
    <location>
        <begin position="214"/>
        <end position="232"/>
    </location>
</feature>
<feature type="transmembrane region" description="Helical" evidence="6">
    <location>
        <begin position="342"/>
        <end position="366"/>
    </location>
</feature>
<dbReference type="InterPro" id="IPR038766">
    <property type="entry name" value="Membrane_comp_ABC_pdt"/>
</dbReference>
<evidence type="ECO:0000256" key="4">
    <source>
        <dbReference type="ARBA" id="ARBA00022989"/>
    </source>
</evidence>
<evidence type="ECO:0000313" key="8">
    <source>
        <dbReference type="EMBL" id="QSB05733.1"/>
    </source>
</evidence>
<dbReference type="Pfam" id="PF02687">
    <property type="entry name" value="FtsX"/>
    <property type="match status" value="1"/>
</dbReference>
<dbReference type="InterPro" id="IPR003838">
    <property type="entry name" value="ABC3_permease_C"/>
</dbReference>
<keyword evidence="3 6" id="KW-0812">Transmembrane</keyword>
<comment type="subcellular location">
    <subcellularLocation>
        <location evidence="1">Cell membrane</location>
        <topology evidence="1">Multi-pass membrane protein</topology>
    </subcellularLocation>
</comment>
<proteinExistence type="predicted"/>
<feature type="transmembrane region" description="Helical" evidence="6">
    <location>
        <begin position="299"/>
        <end position="322"/>
    </location>
</feature>
<keyword evidence="9" id="KW-1185">Reference proteome</keyword>
<dbReference type="EMBL" id="CP070496">
    <property type="protein sequence ID" value="QSB05733.1"/>
    <property type="molecule type" value="Genomic_DNA"/>
</dbReference>
<feature type="transmembrane region" description="Helical" evidence="6">
    <location>
        <begin position="397"/>
        <end position="420"/>
    </location>
</feature>
<feature type="transmembrane region" description="Helical" evidence="6">
    <location>
        <begin position="162"/>
        <end position="185"/>
    </location>
</feature>
<feature type="domain" description="ABC3 transporter permease C-terminal" evidence="7">
    <location>
        <begin position="76"/>
        <end position="181"/>
    </location>
</feature>
<keyword evidence="5 6" id="KW-0472">Membrane</keyword>
<gene>
    <name evidence="8" type="ORF">JQS30_02045</name>
</gene>
<organism evidence="8 9">
    <name type="scientific">Natronoglycomyces albus</name>
    <dbReference type="NCBI Taxonomy" id="2811108"/>
    <lineage>
        <taxon>Bacteria</taxon>
        <taxon>Bacillati</taxon>
        <taxon>Actinomycetota</taxon>
        <taxon>Actinomycetes</taxon>
        <taxon>Glycomycetales</taxon>
        <taxon>Glycomycetaceae</taxon>
        <taxon>Natronoglycomyces</taxon>
    </lineage>
</organism>
<sequence length="470" mass="47398">MSVNAVLIDRPGKATVRHAVTGGLSGGAASLAAAAGGASVLTVSALLGEAAAYHALTVSTADLLDLGIVALGLANIFIPLLVYVMADVISVSAAGARRQIVTLRALGMERGRLRGEVGRNAAVHCLSGIALGSAAGYPLAWASTWLLDAVNLVPSGFTLPSTPVAGVAAAAVVAAIAYLAGYLAVVAPTNAPVAEAVAASETSVRPPSPLRARIGAVVMALGFASGLAPLFGDVEAGAAGSGSAALICAIGLGLAGPTIFTRAAQALLRRLPKTAPMPVRLAVQNFDGYAHRTALGATVLTMSMAIVVTFSFANATIAEAAARHPHLLVGTDLTAEEAEAGALLNTVVLVAAFAYVLLAAFSRYAALMRQRRIELRRLHQIGATRGQLRGMIATETALTTSMASIGALAIAGPILIVLSIGTLGTVMPVGPWWVFPFGMAGVLLVQVAAAWNAFGHLAPPRRPSASKAAG</sequence>
<name>A0A895XQB8_9ACTN</name>
<keyword evidence="4 6" id="KW-1133">Transmembrane helix</keyword>
<dbReference type="Proteomes" id="UP000662939">
    <property type="component" value="Chromosome"/>
</dbReference>
<evidence type="ECO:0000256" key="2">
    <source>
        <dbReference type="ARBA" id="ARBA00022475"/>
    </source>
</evidence>
<feature type="transmembrane region" description="Helical" evidence="6">
    <location>
        <begin position="238"/>
        <end position="260"/>
    </location>
</feature>
<dbReference type="PANTHER" id="PTHR30287">
    <property type="entry name" value="MEMBRANE COMPONENT OF PREDICTED ABC SUPERFAMILY METABOLITE UPTAKE TRANSPORTER"/>
    <property type="match status" value="1"/>
</dbReference>
<evidence type="ECO:0000313" key="9">
    <source>
        <dbReference type="Proteomes" id="UP000662939"/>
    </source>
</evidence>
<accession>A0A895XQB8</accession>
<evidence type="ECO:0000256" key="6">
    <source>
        <dbReference type="SAM" id="Phobius"/>
    </source>
</evidence>
<keyword evidence="2" id="KW-1003">Cell membrane</keyword>
<dbReference type="GO" id="GO:0005886">
    <property type="term" value="C:plasma membrane"/>
    <property type="evidence" value="ECO:0007669"/>
    <property type="project" value="UniProtKB-SubCell"/>
</dbReference>
<protein>
    <submittedName>
        <fullName evidence="8">FtsX-like permease family protein</fullName>
    </submittedName>
</protein>
<evidence type="ECO:0000256" key="1">
    <source>
        <dbReference type="ARBA" id="ARBA00004651"/>
    </source>
</evidence>
<feature type="transmembrane region" description="Helical" evidence="6">
    <location>
        <begin position="20"/>
        <end position="47"/>
    </location>
</feature>
<dbReference type="AlphaFoldDB" id="A0A895XQB8"/>
<evidence type="ECO:0000256" key="3">
    <source>
        <dbReference type="ARBA" id="ARBA00022692"/>
    </source>
</evidence>